<evidence type="ECO:0000313" key="2">
    <source>
        <dbReference type="EMBL" id="OMJ69698.1"/>
    </source>
</evidence>
<evidence type="ECO:0000256" key="1">
    <source>
        <dbReference type="SAM" id="Phobius"/>
    </source>
</evidence>
<dbReference type="AlphaFoldDB" id="A0A1R2AYV5"/>
<keyword evidence="1" id="KW-0812">Transmembrane</keyword>
<name>A0A1R2AYV5_9CILI</name>
<dbReference type="Proteomes" id="UP000187209">
    <property type="component" value="Unassembled WGS sequence"/>
</dbReference>
<comment type="caution">
    <text evidence="2">The sequence shown here is derived from an EMBL/GenBank/DDBJ whole genome shotgun (WGS) entry which is preliminary data.</text>
</comment>
<organism evidence="2 3">
    <name type="scientific">Stentor coeruleus</name>
    <dbReference type="NCBI Taxonomy" id="5963"/>
    <lineage>
        <taxon>Eukaryota</taxon>
        <taxon>Sar</taxon>
        <taxon>Alveolata</taxon>
        <taxon>Ciliophora</taxon>
        <taxon>Postciliodesmatophora</taxon>
        <taxon>Heterotrichea</taxon>
        <taxon>Heterotrichida</taxon>
        <taxon>Stentoridae</taxon>
        <taxon>Stentor</taxon>
    </lineage>
</organism>
<evidence type="ECO:0000313" key="3">
    <source>
        <dbReference type="Proteomes" id="UP000187209"/>
    </source>
</evidence>
<protein>
    <recommendedName>
        <fullName evidence="4">PAS domain-containing protein</fullName>
    </recommendedName>
</protein>
<gene>
    <name evidence="2" type="ORF">SteCoe_32508</name>
</gene>
<dbReference type="EMBL" id="MPUH01001168">
    <property type="protein sequence ID" value="OMJ69698.1"/>
    <property type="molecule type" value="Genomic_DNA"/>
</dbReference>
<dbReference type="OrthoDB" id="327460at2759"/>
<dbReference type="Gene3D" id="3.30.565.10">
    <property type="entry name" value="Histidine kinase-like ATPase, C-terminal domain"/>
    <property type="match status" value="1"/>
</dbReference>
<proteinExistence type="predicted"/>
<keyword evidence="1" id="KW-1133">Transmembrane helix</keyword>
<keyword evidence="3" id="KW-1185">Reference proteome</keyword>
<dbReference type="InterPro" id="IPR036890">
    <property type="entry name" value="HATPase_C_sf"/>
</dbReference>
<accession>A0A1R2AYV5</accession>
<keyword evidence="1" id="KW-0472">Membrane</keyword>
<reference evidence="2 3" key="1">
    <citation type="submission" date="2016-11" db="EMBL/GenBank/DDBJ databases">
        <title>The macronuclear genome of Stentor coeruleus: a giant cell with tiny introns.</title>
        <authorList>
            <person name="Slabodnick M."/>
            <person name="Ruby J.G."/>
            <person name="Reiff S.B."/>
            <person name="Swart E.C."/>
            <person name="Gosai S."/>
            <person name="Prabakaran S."/>
            <person name="Witkowska E."/>
            <person name="Larue G.E."/>
            <person name="Fisher S."/>
            <person name="Freeman R.M."/>
            <person name="Gunawardena J."/>
            <person name="Chu W."/>
            <person name="Stover N.A."/>
            <person name="Gregory B.D."/>
            <person name="Nowacki M."/>
            <person name="Derisi J."/>
            <person name="Roy S.W."/>
            <person name="Marshall W.F."/>
            <person name="Sood P."/>
        </authorList>
    </citation>
    <scope>NUCLEOTIDE SEQUENCE [LARGE SCALE GENOMIC DNA]</scope>
    <source>
        <strain evidence="2">WM001</strain>
    </source>
</reference>
<evidence type="ECO:0008006" key="4">
    <source>
        <dbReference type="Google" id="ProtNLM"/>
    </source>
</evidence>
<feature type="transmembrane region" description="Helical" evidence="1">
    <location>
        <begin position="34"/>
        <end position="56"/>
    </location>
</feature>
<sequence>MNSIDNRKTIWDSYKQNWLFAFKSPSNEKKYIDFVFNNSFFPLALFKCLIIAMLIFDLLQNFSLDRLVVVCVLMAVNAMTSKWPRINKFLAFGLVLQSEASNAISQNVLIMLEFVYHASTSVSIEKHLLVLLIKEICFKSVSRNLIEYTTMSIVLILLKKDFKGLWAMKEYYSDLVIDLQKASNRFNCGYFIINDSGDILEMNPIAVNISVALCEDIMPLHITNVFSKEHTQRIFSMINIAKKGLIAEEEFLFIFKPPKQYDEFSSILTRIMPITIHGMKSFLLIIKDISRFVTLRSVAVTAMRNVQSYTNTLANKISNCYTKQNAITENEIYMSLDHFYRQLDIEGLLSFFLGASEVNMCDFDIRIEVVNMIQICWKNWTDNNFKVNLVVDKDLPCVRNDRLKHNQLLKMLLEYTLLHTDKNSDLLLTLSQTSLHSVQYRFKFYSNSITQEEMDTIFSKYLLTPLDYEKLKIPPGLNLNLCRNLIKVLKGDLEEVKYHSDLKKVTISYVLNFEKGNIARCNNICFIEFPRDSSVISWPPVTLPKRTNLSISKVRKLVHSSNSNGSSLGSGILSTVSHEGLDFEARK</sequence>